<reference evidence="1" key="2">
    <citation type="submission" date="2020-06" db="EMBL/GenBank/DDBJ databases">
        <title>Helianthus annuus Genome sequencing and assembly Release 2.</title>
        <authorList>
            <person name="Gouzy J."/>
            <person name="Langlade N."/>
            <person name="Munos S."/>
        </authorList>
    </citation>
    <scope>NUCLEOTIDE SEQUENCE</scope>
    <source>
        <tissue evidence="1">Leaves</tissue>
    </source>
</reference>
<evidence type="ECO:0000313" key="2">
    <source>
        <dbReference type="Proteomes" id="UP000215914"/>
    </source>
</evidence>
<dbReference type="AlphaFoldDB" id="A0A9K3J412"/>
<keyword evidence="2" id="KW-1185">Reference proteome</keyword>
<sequence length="135" mass="15300">MCLVISDIFYIHQNEIWISMKQASGMDSGNDVVWEESDGDSKMHTFVCYVSFDSLRRTSWWNQTYNAISFNIASTLTYSNLELQRGFGVRLMDKKCISGLTETSTNSSYHIPNFKILQDSASQLKVSVTPHSAPV</sequence>
<comment type="caution">
    <text evidence="1">The sequence shown here is derived from an EMBL/GenBank/DDBJ whole genome shotgun (WGS) entry which is preliminary data.</text>
</comment>
<gene>
    <name evidence="1" type="ORF">HanXRQr2_Chr04g0140301</name>
</gene>
<name>A0A9K3J412_HELAN</name>
<organism evidence="1 2">
    <name type="scientific">Helianthus annuus</name>
    <name type="common">Common sunflower</name>
    <dbReference type="NCBI Taxonomy" id="4232"/>
    <lineage>
        <taxon>Eukaryota</taxon>
        <taxon>Viridiplantae</taxon>
        <taxon>Streptophyta</taxon>
        <taxon>Embryophyta</taxon>
        <taxon>Tracheophyta</taxon>
        <taxon>Spermatophyta</taxon>
        <taxon>Magnoliopsida</taxon>
        <taxon>eudicotyledons</taxon>
        <taxon>Gunneridae</taxon>
        <taxon>Pentapetalae</taxon>
        <taxon>asterids</taxon>
        <taxon>campanulids</taxon>
        <taxon>Asterales</taxon>
        <taxon>Asteraceae</taxon>
        <taxon>Asteroideae</taxon>
        <taxon>Heliantheae alliance</taxon>
        <taxon>Heliantheae</taxon>
        <taxon>Helianthus</taxon>
    </lineage>
</organism>
<reference evidence="1" key="1">
    <citation type="journal article" date="2017" name="Nature">
        <title>The sunflower genome provides insights into oil metabolism, flowering and Asterid evolution.</title>
        <authorList>
            <person name="Badouin H."/>
            <person name="Gouzy J."/>
            <person name="Grassa C.J."/>
            <person name="Murat F."/>
            <person name="Staton S.E."/>
            <person name="Cottret L."/>
            <person name="Lelandais-Briere C."/>
            <person name="Owens G.L."/>
            <person name="Carrere S."/>
            <person name="Mayjonade B."/>
            <person name="Legrand L."/>
            <person name="Gill N."/>
            <person name="Kane N.C."/>
            <person name="Bowers J.E."/>
            <person name="Hubner S."/>
            <person name="Bellec A."/>
            <person name="Berard A."/>
            <person name="Berges H."/>
            <person name="Blanchet N."/>
            <person name="Boniface M.C."/>
            <person name="Brunel D."/>
            <person name="Catrice O."/>
            <person name="Chaidir N."/>
            <person name="Claudel C."/>
            <person name="Donnadieu C."/>
            <person name="Faraut T."/>
            <person name="Fievet G."/>
            <person name="Helmstetter N."/>
            <person name="King M."/>
            <person name="Knapp S.J."/>
            <person name="Lai Z."/>
            <person name="Le Paslier M.C."/>
            <person name="Lippi Y."/>
            <person name="Lorenzon L."/>
            <person name="Mandel J.R."/>
            <person name="Marage G."/>
            <person name="Marchand G."/>
            <person name="Marquand E."/>
            <person name="Bret-Mestries E."/>
            <person name="Morien E."/>
            <person name="Nambeesan S."/>
            <person name="Nguyen T."/>
            <person name="Pegot-Espagnet P."/>
            <person name="Pouilly N."/>
            <person name="Raftis F."/>
            <person name="Sallet E."/>
            <person name="Schiex T."/>
            <person name="Thomas J."/>
            <person name="Vandecasteele C."/>
            <person name="Vares D."/>
            <person name="Vear F."/>
            <person name="Vautrin S."/>
            <person name="Crespi M."/>
            <person name="Mangin B."/>
            <person name="Burke J.M."/>
            <person name="Salse J."/>
            <person name="Munos S."/>
            <person name="Vincourt P."/>
            <person name="Rieseberg L.H."/>
            <person name="Langlade N.B."/>
        </authorList>
    </citation>
    <scope>NUCLEOTIDE SEQUENCE</scope>
    <source>
        <tissue evidence="1">Leaves</tissue>
    </source>
</reference>
<dbReference type="Gramene" id="mRNA:HanXRQr2_Chr04g0140301">
    <property type="protein sequence ID" value="CDS:HanXRQr2_Chr04g0140301.1"/>
    <property type="gene ID" value="HanXRQr2_Chr04g0140301"/>
</dbReference>
<dbReference type="Proteomes" id="UP000215914">
    <property type="component" value="Unassembled WGS sequence"/>
</dbReference>
<evidence type="ECO:0000313" key="1">
    <source>
        <dbReference type="EMBL" id="KAF5807991.1"/>
    </source>
</evidence>
<proteinExistence type="predicted"/>
<dbReference type="EMBL" id="MNCJ02000319">
    <property type="protein sequence ID" value="KAF5807991.1"/>
    <property type="molecule type" value="Genomic_DNA"/>
</dbReference>
<protein>
    <submittedName>
        <fullName evidence="1">Uncharacterized protein</fullName>
    </submittedName>
</protein>
<accession>A0A9K3J412</accession>